<evidence type="ECO:0000313" key="3">
    <source>
        <dbReference type="EMBL" id="HJD40713.1"/>
    </source>
</evidence>
<evidence type="ECO:0000259" key="2">
    <source>
        <dbReference type="PROSITE" id="PS50943"/>
    </source>
</evidence>
<dbReference type="Pfam" id="PF01381">
    <property type="entry name" value="HTH_3"/>
    <property type="match status" value="1"/>
</dbReference>
<dbReference type="PANTHER" id="PTHR46797">
    <property type="entry name" value="HTH-TYPE TRANSCRIPTIONAL REGULATOR"/>
    <property type="match status" value="1"/>
</dbReference>
<protein>
    <submittedName>
        <fullName evidence="3">Helix-turn-helix transcriptional regulator</fullName>
    </submittedName>
</protein>
<accession>A0A9D2U6P3</accession>
<dbReference type="GO" id="GO:0003677">
    <property type="term" value="F:DNA binding"/>
    <property type="evidence" value="ECO:0007669"/>
    <property type="project" value="UniProtKB-KW"/>
</dbReference>
<dbReference type="CDD" id="cd00093">
    <property type="entry name" value="HTH_XRE"/>
    <property type="match status" value="1"/>
</dbReference>
<dbReference type="GO" id="GO:0005829">
    <property type="term" value="C:cytosol"/>
    <property type="evidence" value="ECO:0007669"/>
    <property type="project" value="TreeGrafter"/>
</dbReference>
<dbReference type="Gene3D" id="1.10.260.40">
    <property type="entry name" value="lambda repressor-like DNA-binding domains"/>
    <property type="match status" value="1"/>
</dbReference>
<dbReference type="PROSITE" id="PS50943">
    <property type="entry name" value="HTH_CROC1"/>
    <property type="match status" value="1"/>
</dbReference>
<organism evidence="3 4">
    <name type="scientific">Candidatus Blautia stercoripullorum</name>
    <dbReference type="NCBI Taxonomy" id="2838502"/>
    <lineage>
        <taxon>Bacteria</taxon>
        <taxon>Bacillati</taxon>
        <taxon>Bacillota</taxon>
        <taxon>Clostridia</taxon>
        <taxon>Lachnospirales</taxon>
        <taxon>Lachnospiraceae</taxon>
        <taxon>Blautia</taxon>
    </lineage>
</organism>
<dbReference type="PANTHER" id="PTHR46797:SF1">
    <property type="entry name" value="METHYLPHOSPHONATE SYNTHASE"/>
    <property type="match status" value="1"/>
</dbReference>
<dbReference type="Proteomes" id="UP000823850">
    <property type="component" value="Unassembled WGS sequence"/>
</dbReference>
<dbReference type="SMART" id="SM00530">
    <property type="entry name" value="HTH_XRE"/>
    <property type="match status" value="1"/>
</dbReference>
<dbReference type="GO" id="GO:0003700">
    <property type="term" value="F:DNA-binding transcription factor activity"/>
    <property type="evidence" value="ECO:0007669"/>
    <property type="project" value="TreeGrafter"/>
</dbReference>
<evidence type="ECO:0000256" key="1">
    <source>
        <dbReference type="ARBA" id="ARBA00023125"/>
    </source>
</evidence>
<proteinExistence type="predicted"/>
<dbReference type="InterPro" id="IPR050807">
    <property type="entry name" value="TransReg_Diox_bact_type"/>
</dbReference>
<gene>
    <name evidence="3" type="ORF">H9913_11865</name>
</gene>
<dbReference type="EMBL" id="DWUX01000208">
    <property type="protein sequence ID" value="HJD40713.1"/>
    <property type="molecule type" value="Genomic_DNA"/>
</dbReference>
<dbReference type="SUPFAM" id="SSF47413">
    <property type="entry name" value="lambda repressor-like DNA-binding domains"/>
    <property type="match status" value="1"/>
</dbReference>
<sequence length="114" mass="12862">MDYSGIGKRIKKYRDAAKMTQQELAEATNYSIQHISHIENGQTKLSLKCLLSIASALQISVDQLVCTDVPSSSVVLDQEIQDLLKDCSPQEKQVLLETLKLMKSNLRKVRQNEK</sequence>
<feature type="domain" description="HTH cro/C1-type" evidence="2">
    <location>
        <begin position="10"/>
        <end position="64"/>
    </location>
</feature>
<evidence type="ECO:0000313" key="4">
    <source>
        <dbReference type="Proteomes" id="UP000823850"/>
    </source>
</evidence>
<comment type="caution">
    <text evidence="3">The sequence shown here is derived from an EMBL/GenBank/DDBJ whole genome shotgun (WGS) entry which is preliminary data.</text>
</comment>
<keyword evidence="1" id="KW-0238">DNA-binding</keyword>
<dbReference type="AlphaFoldDB" id="A0A9D2U6P3"/>
<reference evidence="3" key="1">
    <citation type="journal article" date="2021" name="PeerJ">
        <title>Extensive microbial diversity within the chicken gut microbiome revealed by metagenomics and culture.</title>
        <authorList>
            <person name="Gilroy R."/>
            <person name="Ravi A."/>
            <person name="Getino M."/>
            <person name="Pursley I."/>
            <person name="Horton D.L."/>
            <person name="Alikhan N.F."/>
            <person name="Baker D."/>
            <person name="Gharbi K."/>
            <person name="Hall N."/>
            <person name="Watson M."/>
            <person name="Adriaenssens E.M."/>
            <person name="Foster-Nyarko E."/>
            <person name="Jarju S."/>
            <person name="Secka A."/>
            <person name="Antonio M."/>
            <person name="Oren A."/>
            <person name="Chaudhuri R.R."/>
            <person name="La Ragione R."/>
            <person name="Hildebrand F."/>
            <person name="Pallen M.J."/>
        </authorList>
    </citation>
    <scope>NUCLEOTIDE SEQUENCE</scope>
    <source>
        <strain evidence="3">ChiW19-6364</strain>
    </source>
</reference>
<name>A0A9D2U6P3_9FIRM</name>
<dbReference type="InterPro" id="IPR010982">
    <property type="entry name" value="Lambda_DNA-bd_dom_sf"/>
</dbReference>
<dbReference type="InterPro" id="IPR001387">
    <property type="entry name" value="Cro/C1-type_HTH"/>
</dbReference>
<reference evidence="3" key="2">
    <citation type="submission" date="2021-04" db="EMBL/GenBank/DDBJ databases">
        <authorList>
            <person name="Gilroy R."/>
        </authorList>
    </citation>
    <scope>NUCLEOTIDE SEQUENCE</scope>
    <source>
        <strain evidence="3">ChiW19-6364</strain>
    </source>
</reference>